<sequence length="123" mass="13930">CETLYELVTAMPKSEMPYHFYTDHRFALVVLCIFLIMPMSISKEISIQKYTSVLGTLAATYLSVAIIIKYCTMPTVADHKAPLYSTRISSWTSMFSVIPTICFGFQLHSYGRPPRSLGDQSFL</sequence>
<evidence type="ECO:0000313" key="3">
    <source>
        <dbReference type="Proteomes" id="UP001434883"/>
    </source>
</evidence>
<name>A0ABV0REV7_9TELE</name>
<evidence type="ECO:0000256" key="1">
    <source>
        <dbReference type="SAM" id="Phobius"/>
    </source>
</evidence>
<reference evidence="2 3" key="1">
    <citation type="submission" date="2021-06" db="EMBL/GenBank/DDBJ databases">
        <authorList>
            <person name="Palmer J.M."/>
        </authorList>
    </citation>
    <scope>NUCLEOTIDE SEQUENCE [LARGE SCALE GENOMIC DNA]</scope>
    <source>
        <strain evidence="2 3">XC_2019</strain>
        <tissue evidence="2">Muscle</tissue>
    </source>
</reference>
<keyword evidence="1" id="KW-1133">Transmembrane helix</keyword>
<feature type="non-terminal residue" evidence="2">
    <location>
        <position position="1"/>
    </location>
</feature>
<gene>
    <name evidence="2" type="ORF">XENOCAPTIV_023946</name>
</gene>
<evidence type="ECO:0008006" key="4">
    <source>
        <dbReference type="Google" id="ProtNLM"/>
    </source>
</evidence>
<evidence type="ECO:0000313" key="2">
    <source>
        <dbReference type="EMBL" id="MEQ2206138.1"/>
    </source>
</evidence>
<feature type="transmembrane region" description="Helical" evidence="1">
    <location>
        <begin position="50"/>
        <end position="68"/>
    </location>
</feature>
<protein>
    <recommendedName>
        <fullName evidence="4">Amino acid transporter transmembrane domain-containing protein</fullName>
    </recommendedName>
</protein>
<keyword evidence="1" id="KW-0472">Membrane</keyword>
<comment type="caution">
    <text evidence="2">The sequence shown here is derived from an EMBL/GenBank/DDBJ whole genome shotgun (WGS) entry which is preliminary data.</text>
</comment>
<keyword evidence="1" id="KW-0812">Transmembrane</keyword>
<dbReference type="EMBL" id="JAHRIN010042560">
    <property type="protein sequence ID" value="MEQ2206138.1"/>
    <property type="molecule type" value="Genomic_DNA"/>
</dbReference>
<dbReference type="Proteomes" id="UP001434883">
    <property type="component" value="Unassembled WGS sequence"/>
</dbReference>
<organism evidence="2 3">
    <name type="scientific">Xenoophorus captivus</name>
    <dbReference type="NCBI Taxonomy" id="1517983"/>
    <lineage>
        <taxon>Eukaryota</taxon>
        <taxon>Metazoa</taxon>
        <taxon>Chordata</taxon>
        <taxon>Craniata</taxon>
        <taxon>Vertebrata</taxon>
        <taxon>Euteleostomi</taxon>
        <taxon>Actinopterygii</taxon>
        <taxon>Neopterygii</taxon>
        <taxon>Teleostei</taxon>
        <taxon>Neoteleostei</taxon>
        <taxon>Acanthomorphata</taxon>
        <taxon>Ovalentaria</taxon>
        <taxon>Atherinomorphae</taxon>
        <taxon>Cyprinodontiformes</taxon>
        <taxon>Goodeidae</taxon>
        <taxon>Xenoophorus</taxon>
    </lineage>
</organism>
<keyword evidence="3" id="KW-1185">Reference proteome</keyword>
<accession>A0ABV0REV7</accession>
<feature type="transmembrane region" description="Helical" evidence="1">
    <location>
        <begin position="20"/>
        <end position="38"/>
    </location>
</feature>
<feature type="transmembrane region" description="Helical" evidence="1">
    <location>
        <begin position="88"/>
        <end position="107"/>
    </location>
</feature>
<proteinExistence type="predicted"/>